<reference evidence="2" key="2">
    <citation type="submission" date="2008-02" db="EMBL/GenBank/DDBJ databases">
        <authorList>
            <person name="Chain F.J.J."/>
            <person name="Ilieva D."/>
            <person name="Evans B.J."/>
        </authorList>
    </citation>
    <scope>NUCLEOTIDE SEQUENCE</scope>
    <source>
        <tissue evidence="2">Testis</tissue>
    </source>
</reference>
<name>B2L5G6_XENBO</name>
<sequence>SACKYSVAVNFDTAMENPPTQPNSSSQEQRTSEQIVLDGASANGPV</sequence>
<dbReference type="EMBL" id="EU441834">
    <property type="protein sequence ID" value="ACC55176.1"/>
    <property type="molecule type" value="mRNA"/>
</dbReference>
<feature type="region of interest" description="Disordered" evidence="1">
    <location>
        <begin position="9"/>
        <end position="46"/>
    </location>
</feature>
<reference evidence="2" key="1">
    <citation type="journal article" date="2008" name="BMC Evol. Biol.">
        <title>Duplicate gene evolution and expression in the wake of vertebrate allopolyploidization.</title>
        <authorList>
            <person name="Chain F.J."/>
            <person name="Ilieva D."/>
            <person name="Evans B.J."/>
        </authorList>
    </citation>
    <scope>NUCLEOTIDE SEQUENCE</scope>
    <source>
        <tissue evidence="2">Testis</tissue>
    </source>
</reference>
<feature type="non-terminal residue" evidence="2">
    <location>
        <position position="1"/>
    </location>
</feature>
<accession>B2L5G6</accession>
<gene>
    <name evidence="2" type="primary">saps3beta</name>
</gene>
<evidence type="ECO:0000256" key="1">
    <source>
        <dbReference type="SAM" id="MobiDB-lite"/>
    </source>
</evidence>
<organism evidence="2">
    <name type="scientific">Xenopus borealis</name>
    <name type="common">Kenyan clawed frog</name>
    <dbReference type="NCBI Taxonomy" id="8354"/>
    <lineage>
        <taxon>Eukaryota</taxon>
        <taxon>Metazoa</taxon>
        <taxon>Chordata</taxon>
        <taxon>Craniata</taxon>
        <taxon>Vertebrata</taxon>
        <taxon>Euteleostomi</taxon>
        <taxon>Amphibia</taxon>
        <taxon>Batrachia</taxon>
        <taxon>Anura</taxon>
        <taxon>Pipoidea</taxon>
        <taxon>Pipidae</taxon>
        <taxon>Xenopodinae</taxon>
        <taxon>Xenopus</taxon>
        <taxon>Xenopus</taxon>
    </lineage>
</organism>
<evidence type="ECO:0000313" key="2">
    <source>
        <dbReference type="EMBL" id="ACC55176.1"/>
    </source>
</evidence>
<feature type="compositionally biased region" description="Polar residues" evidence="1">
    <location>
        <begin position="22"/>
        <end position="34"/>
    </location>
</feature>
<protein>
    <submittedName>
        <fullName evidence="2">SAPS domain family, member 3 beta</fullName>
    </submittedName>
</protein>
<proteinExistence type="evidence at transcript level"/>
<dbReference type="AlphaFoldDB" id="B2L5G6"/>